<comment type="caution">
    <text evidence="2">The sequence shown here is derived from an EMBL/GenBank/DDBJ whole genome shotgun (WGS) entry which is preliminary data.</text>
</comment>
<evidence type="ECO:0000313" key="3">
    <source>
        <dbReference type="Proteomes" id="UP000294558"/>
    </source>
</evidence>
<dbReference type="AlphaFoldDB" id="A0A4R7I0L7"/>
<dbReference type="EMBL" id="SOAU01000001">
    <property type="protein sequence ID" value="TDT16945.1"/>
    <property type="molecule type" value="Genomic_DNA"/>
</dbReference>
<dbReference type="RefSeq" id="WP_133869271.1">
    <property type="nucleotide sequence ID" value="NZ_SOAU01000001.1"/>
</dbReference>
<keyword evidence="3" id="KW-1185">Reference proteome</keyword>
<feature type="region of interest" description="Disordered" evidence="1">
    <location>
        <begin position="1"/>
        <end position="35"/>
    </location>
</feature>
<reference evidence="2 3" key="1">
    <citation type="submission" date="2019-03" db="EMBL/GenBank/DDBJ databases">
        <title>Sequencing the genomes of 1000 actinobacteria strains.</title>
        <authorList>
            <person name="Klenk H.-P."/>
        </authorList>
    </citation>
    <scope>NUCLEOTIDE SEQUENCE [LARGE SCALE GENOMIC DNA]</scope>
    <source>
        <strain evidence="2 3">DSM 18936</strain>
    </source>
</reference>
<accession>A0A4R7I0L7</accession>
<organism evidence="2 3">
    <name type="scientific">Ilumatobacter fluminis</name>
    <dbReference type="NCBI Taxonomy" id="467091"/>
    <lineage>
        <taxon>Bacteria</taxon>
        <taxon>Bacillati</taxon>
        <taxon>Actinomycetota</taxon>
        <taxon>Acidimicrobiia</taxon>
        <taxon>Acidimicrobiales</taxon>
        <taxon>Ilumatobacteraceae</taxon>
        <taxon>Ilumatobacter</taxon>
    </lineage>
</organism>
<evidence type="ECO:0000313" key="2">
    <source>
        <dbReference type="EMBL" id="TDT16945.1"/>
    </source>
</evidence>
<name>A0A4R7I0L7_9ACTN</name>
<proteinExistence type="predicted"/>
<dbReference type="OrthoDB" id="5243556at2"/>
<sequence length="259" mass="27899">MAFVNKSGGDGEETSTDVAAGAPPHPDFDFDPNDPDQVKVHYDLAGWSIDQRAELAETLAENAVPHVWEDDELVIPEHLEGPVDQLFEQLEAEIGPFPVVLGDDDAATEFGLDEWKRADLLSLQQALVEAEIPHRWHDTTLFVATDAEHVVDDLLDAIEAGEVASLDEDTEAPDGALHALYSAADKLRRDPTHGSSRDSLLALVPRLSPSAPPFGMAGGPWATMVGAATALVATFENGRPTDEIKEAANALHGVCRDWV</sequence>
<dbReference type="Proteomes" id="UP000294558">
    <property type="component" value="Unassembled WGS sequence"/>
</dbReference>
<protein>
    <submittedName>
        <fullName evidence="2">Uncharacterized protein</fullName>
    </submittedName>
</protein>
<evidence type="ECO:0000256" key="1">
    <source>
        <dbReference type="SAM" id="MobiDB-lite"/>
    </source>
</evidence>
<gene>
    <name evidence="2" type="ORF">BDK89_2546</name>
</gene>